<feature type="compositionally biased region" description="Basic and acidic residues" evidence="1">
    <location>
        <begin position="48"/>
        <end position="62"/>
    </location>
</feature>
<feature type="region of interest" description="Disordered" evidence="1">
    <location>
        <begin position="48"/>
        <end position="78"/>
    </location>
</feature>
<evidence type="ECO:0000313" key="3">
    <source>
        <dbReference type="Proteomes" id="UP000266723"/>
    </source>
</evidence>
<sequence length="130" mass="14376">MSLSGKVSQKPTSHVTKPLQVQEDITSTCPSFDPVYCSGIIKTSTTEVLERPRAQQPEDTHKAAPPSPPSQSFSHHRHFHRASATITTFTELQPRTANKPPAFAPRLTGDAALSHHYFSFLFCHCSFSDL</sequence>
<gene>
    <name evidence="2" type="ORF">DY000_02006299</name>
</gene>
<proteinExistence type="predicted"/>
<comment type="caution">
    <text evidence="2">The sequence shown here is derived from an EMBL/GenBank/DDBJ whole genome shotgun (WGS) entry which is preliminary data.</text>
</comment>
<keyword evidence="3" id="KW-1185">Reference proteome</keyword>
<protein>
    <recommendedName>
        <fullName evidence="4">VQ domain-containing protein</fullName>
    </recommendedName>
</protein>
<accession>A0ABQ7CH20</accession>
<reference evidence="2 3" key="1">
    <citation type="journal article" date="2020" name="BMC Genomics">
        <title>Intraspecific diversification of the crop wild relative Brassica cretica Lam. using demographic model selection.</title>
        <authorList>
            <person name="Kioukis A."/>
            <person name="Michalopoulou V.A."/>
            <person name="Briers L."/>
            <person name="Pirintsos S."/>
            <person name="Studholme D.J."/>
            <person name="Pavlidis P."/>
            <person name="Sarris P.F."/>
        </authorList>
    </citation>
    <scope>NUCLEOTIDE SEQUENCE [LARGE SCALE GENOMIC DNA]</scope>
    <source>
        <strain evidence="3">cv. PFS-1207/04</strain>
    </source>
</reference>
<evidence type="ECO:0000313" key="2">
    <source>
        <dbReference type="EMBL" id="KAF3551010.1"/>
    </source>
</evidence>
<dbReference type="EMBL" id="QGKV02000832">
    <property type="protein sequence ID" value="KAF3551010.1"/>
    <property type="molecule type" value="Genomic_DNA"/>
</dbReference>
<feature type="region of interest" description="Disordered" evidence="1">
    <location>
        <begin position="1"/>
        <end position="23"/>
    </location>
</feature>
<evidence type="ECO:0000256" key="1">
    <source>
        <dbReference type="SAM" id="MobiDB-lite"/>
    </source>
</evidence>
<dbReference type="Proteomes" id="UP000266723">
    <property type="component" value="Unassembled WGS sequence"/>
</dbReference>
<organism evidence="2 3">
    <name type="scientific">Brassica cretica</name>
    <name type="common">Mustard</name>
    <dbReference type="NCBI Taxonomy" id="69181"/>
    <lineage>
        <taxon>Eukaryota</taxon>
        <taxon>Viridiplantae</taxon>
        <taxon>Streptophyta</taxon>
        <taxon>Embryophyta</taxon>
        <taxon>Tracheophyta</taxon>
        <taxon>Spermatophyta</taxon>
        <taxon>Magnoliopsida</taxon>
        <taxon>eudicotyledons</taxon>
        <taxon>Gunneridae</taxon>
        <taxon>Pentapetalae</taxon>
        <taxon>rosids</taxon>
        <taxon>malvids</taxon>
        <taxon>Brassicales</taxon>
        <taxon>Brassicaceae</taxon>
        <taxon>Brassiceae</taxon>
        <taxon>Brassica</taxon>
    </lineage>
</organism>
<name>A0ABQ7CH20_BRACR</name>
<evidence type="ECO:0008006" key="4">
    <source>
        <dbReference type="Google" id="ProtNLM"/>
    </source>
</evidence>
<feature type="compositionally biased region" description="Polar residues" evidence="1">
    <location>
        <begin position="1"/>
        <end position="15"/>
    </location>
</feature>